<feature type="region of interest" description="Disordered" evidence="1">
    <location>
        <begin position="5"/>
        <end position="32"/>
    </location>
</feature>
<accession>A0A5E5BM68</accession>
<sequence>MLCVRTEGDLTVPPQQPPSRRAPSPRHPRPSLLTRHDRLALRKEIVLTRIAVERAELIQTTHAARERLRNLGWVRYLLPGGFAKLSSLNSLANLAHADPALAGLLQRFPLSSVAALALNGVSHTRVGRVVRRILQWGGLGVLVWRGIKRRQDTTKLSDPHTGSAAKLEASATSSTRAPVAGHHGALPLM</sequence>
<gene>
    <name evidence="2" type="ORF">PSP31121_05218</name>
</gene>
<evidence type="ECO:0000313" key="2">
    <source>
        <dbReference type="EMBL" id="VVE85400.1"/>
    </source>
</evidence>
<proteinExistence type="predicted"/>
<evidence type="ECO:0008006" key="4">
    <source>
        <dbReference type="Google" id="ProtNLM"/>
    </source>
</evidence>
<reference evidence="2 3" key="1">
    <citation type="submission" date="2019-08" db="EMBL/GenBank/DDBJ databases">
        <authorList>
            <person name="Peeters C."/>
        </authorList>
    </citation>
    <scope>NUCLEOTIDE SEQUENCE [LARGE SCALE GENOMIC DNA]</scope>
    <source>
        <strain evidence="2 3">LMG 31121</strain>
    </source>
</reference>
<dbReference type="Proteomes" id="UP000335538">
    <property type="component" value="Unassembled WGS sequence"/>
</dbReference>
<organism evidence="2 3">
    <name type="scientific">Pandoraea sputorum</name>
    <dbReference type="NCBI Taxonomy" id="93222"/>
    <lineage>
        <taxon>Bacteria</taxon>
        <taxon>Pseudomonadati</taxon>
        <taxon>Pseudomonadota</taxon>
        <taxon>Betaproteobacteria</taxon>
        <taxon>Burkholderiales</taxon>
        <taxon>Burkholderiaceae</taxon>
        <taxon>Pandoraea</taxon>
    </lineage>
</organism>
<feature type="region of interest" description="Disordered" evidence="1">
    <location>
        <begin position="153"/>
        <end position="189"/>
    </location>
</feature>
<dbReference type="EMBL" id="CABPSR010000026">
    <property type="protein sequence ID" value="VVE85400.1"/>
    <property type="molecule type" value="Genomic_DNA"/>
</dbReference>
<evidence type="ECO:0000313" key="3">
    <source>
        <dbReference type="Proteomes" id="UP000335538"/>
    </source>
</evidence>
<dbReference type="AlphaFoldDB" id="A0A5E5BM68"/>
<protein>
    <recommendedName>
        <fullName evidence="4">DUF3318 domain-containing protein</fullName>
    </recommendedName>
</protein>
<evidence type="ECO:0000256" key="1">
    <source>
        <dbReference type="SAM" id="MobiDB-lite"/>
    </source>
</evidence>
<name>A0A5E5BM68_9BURK</name>